<feature type="domain" description="Metalloprotease TldD/E C-terminal" evidence="6">
    <location>
        <begin position="214"/>
        <end position="442"/>
    </location>
</feature>
<dbReference type="InterPro" id="IPR025502">
    <property type="entry name" value="TldD"/>
</dbReference>
<dbReference type="AlphaFoldDB" id="Q0W6X3"/>
<dbReference type="EMBL" id="AM114193">
    <property type="protein sequence ID" value="CAJ35870.1"/>
    <property type="molecule type" value="Genomic_DNA"/>
</dbReference>
<dbReference type="Proteomes" id="UP000000663">
    <property type="component" value="Chromosome"/>
</dbReference>
<accession>Q0W6X3</accession>
<dbReference type="Pfam" id="PF19290">
    <property type="entry name" value="PmbA_TldD_2nd"/>
    <property type="match status" value="1"/>
</dbReference>
<dbReference type="OrthoDB" id="98233at2157"/>
<feature type="domain" description="Metalloprotease TldD/E central" evidence="7">
    <location>
        <begin position="97"/>
        <end position="206"/>
    </location>
</feature>
<gene>
    <name evidence="8" type="ORF">RCIX435</name>
</gene>
<dbReference type="GO" id="GO:0008237">
    <property type="term" value="F:metallopeptidase activity"/>
    <property type="evidence" value="ECO:0007669"/>
    <property type="project" value="UniProtKB-KW"/>
</dbReference>
<dbReference type="STRING" id="351160.RCIX435"/>
<evidence type="ECO:0000313" key="9">
    <source>
        <dbReference type="Proteomes" id="UP000000663"/>
    </source>
</evidence>
<evidence type="ECO:0000256" key="1">
    <source>
        <dbReference type="ARBA" id="ARBA00005836"/>
    </source>
</evidence>
<feature type="domain" description="Metalloprotease TldD/E N-terminal" evidence="5">
    <location>
        <begin position="6"/>
        <end position="67"/>
    </location>
</feature>
<keyword evidence="2" id="KW-0645">Protease</keyword>
<sequence length="444" mass="47763">MSDFFDVREMYGYTTAIVYDNGEIDEISTHFVSGAAARAIVGGSYGFTTADDPSKAKEAIETAIQLAKRLDRINPRKKIEMAPIPKGGKEVYRVKKNPGDVSMSQKQDLLKSIEDAMRERDKNGLIKSTRLNYSEAFSHNIHYTSSGERIEYDMYRTGFSCSAVAGEGSALQVGRRSYFNVGGFEIFDQCDPVELAREAVDEVYALLSAKPAPSGKFDVICDPELAGVFIHEAVGHASEADTVLDGDSCLEGRIGQQIGSELVTVKDDPTLLKYGYYPYDSEGVPSHSKTLIENGVMKAYLNSRETAAKLGGAPGNARAGGLARPVVRMSNTFIDNGELSKDEVFEGVNGIYLKGSRGGQVNTGEGVFQFNAVMGYLLKDGKIGDCIRDVSLSGNTLKTLNNIVRVGNDLDFHSGRCGKAGQGVPVGDGSPHILIKDAVVGGSS</sequence>
<dbReference type="InterPro" id="IPR002510">
    <property type="entry name" value="Metalloprtase-TldD/E_N"/>
</dbReference>
<evidence type="ECO:0000259" key="5">
    <source>
        <dbReference type="Pfam" id="PF01523"/>
    </source>
</evidence>
<dbReference type="GO" id="GO:0006508">
    <property type="term" value="P:proteolysis"/>
    <property type="evidence" value="ECO:0007669"/>
    <property type="project" value="UniProtKB-KW"/>
</dbReference>
<dbReference type="InterPro" id="IPR035068">
    <property type="entry name" value="TldD/PmbA_N"/>
</dbReference>
<evidence type="ECO:0000313" key="8">
    <source>
        <dbReference type="EMBL" id="CAJ35870.1"/>
    </source>
</evidence>
<dbReference type="PATRIC" id="fig|351160.9.peg.2366"/>
<dbReference type="PANTHER" id="PTHR30624:SF0">
    <property type="entry name" value="METALLOPROTEASE SLR0863"/>
    <property type="match status" value="1"/>
</dbReference>
<keyword evidence="3" id="KW-0378">Hydrolase</keyword>
<comment type="similarity">
    <text evidence="1">Belongs to the peptidase U62 family.</text>
</comment>
<proteinExistence type="inferred from homology"/>
<evidence type="ECO:0000259" key="7">
    <source>
        <dbReference type="Pfam" id="PF19290"/>
    </source>
</evidence>
<dbReference type="eggNOG" id="arCOG00321">
    <property type="taxonomic scope" value="Archaea"/>
</dbReference>
<dbReference type="GeneID" id="5144939"/>
<dbReference type="Pfam" id="PF01523">
    <property type="entry name" value="PmbA_TldD_1st"/>
    <property type="match status" value="1"/>
</dbReference>
<evidence type="ECO:0000256" key="4">
    <source>
        <dbReference type="ARBA" id="ARBA00023049"/>
    </source>
</evidence>
<dbReference type="GO" id="GO:0005829">
    <property type="term" value="C:cytosol"/>
    <property type="evidence" value="ECO:0007669"/>
    <property type="project" value="TreeGrafter"/>
</dbReference>
<dbReference type="Gene3D" id="3.30.2290.10">
    <property type="entry name" value="PmbA/TldD superfamily"/>
    <property type="match status" value="1"/>
</dbReference>
<dbReference type="InterPro" id="IPR045569">
    <property type="entry name" value="Metalloprtase-TldD/E_C"/>
</dbReference>
<dbReference type="InterPro" id="IPR036059">
    <property type="entry name" value="TldD/PmbA_sf"/>
</dbReference>
<organism evidence="8 9">
    <name type="scientific">Methanocella arvoryzae (strain DSM 22066 / NBRC 105507 / MRE50)</name>
    <dbReference type="NCBI Taxonomy" id="351160"/>
    <lineage>
        <taxon>Archaea</taxon>
        <taxon>Methanobacteriati</taxon>
        <taxon>Methanobacteriota</taxon>
        <taxon>Stenosarchaea group</taxon>
        <taxon>Methanomicrobia</taxon>
        <taxon>Methanocellales</taxon>
        <taxon>Methanocellaceae</taxon>
        <taxon>Methanocella</taxon>
    </lineage>
</organism>
<dbReference type="KEGG" id="rci:RCIX435"/>
<dbReference type="Pfam" id="PF19289">
    <property type="entry name" value="PmbA_TldD_3rd"/>
    <property type="match status" value="1"/>
</dbReference>
<dbReference type="RefSeq" id="WP_012036632.1">
    <property type="nucleotide sequence ID" value="NC_009464.1"/>
</dbReference>
<evidence type="ECO:0000256" key="3">
    <source>
        <dbReference type="ARBA" id="ARBA00022801"/>
    </source>
</evidence>
<evidence type="ECO:0000256" key="2">
    <source>
        <dbReference type="ARBA" id="ARBA00022670"/>
    </source>
</evidence>
<evidence type="ECO:0000259" key="6">
    <source>
        <dbReference type="Pfam" id="PF19289"/>
    </source>
</evidence>
<keyword evidence="9" id="KW-1185">Reference proteome</keyword>
<dbReference type="InterPro" id="IPR045570">
    <property type="entry name" value="Metalloprtase-TldD/E_cen_dom"/>
</dbReference>
<name>Q0W6X3_METAR</name>
<dbReference type="SUPFAM" id="SSF111283">
    <property type="entry name" value="Putative modulator of DNA gyrase, PmbA/TldD"/>
    <property type="match status" value="1"/>
</dbReference>
<reference evidence="8 9" key="1">
    <citation type="journal article" date="2006" name="Science">
        <title>Genome of rice cluster I archaea -- the key methane producers in the rice rhizosphere.</title>
        <authorList>
            <person name="Erkel C."/>
            <person name="Kube M."/>
            <person name="Reinhardt R."/>
            <person name="Liesack W."/>
        </authorList>
    </citation>
    <scope>NUCLEOTIDE SEQUENCE [LARGE SCALE GENOMIC DNA]</scope>
    <source>
        <strain evidence="9">DSM 22066 / NBRC 105507 / MRE50</strain>
    </source>
</reference>
<dbReference type="PANTHER" id="PTHR30624">
    <property type="entry name" value="UNCHARACTERIZED PROTEIN TLDD AND PMBA"/>
    <property type="match status" value="1"/>
</dbReference>
<protein>
    <submittedName>
        <fullName evidence="8">Peptidase (U62 family)</fullName>
    </submittedName>
</protein>
<dbReference type="InterPro" id="IPR051463">
    <property type="entry name" value="Peptidase_U62_metallo"/>
</dbReference>
<dbReference type="PIRSF" id="PIRSF004919">
    <property type="entry name" value="TldD"/>
    <property type="match status" value="1"/>
</dbReference>
<keyword evidence="4" id="KW-0482">Metalloprotease</keyword>